<protein>
    <recommendedName>
        <fullName evidence="3">DNA-binding protein</fullName>
    </recommendedName>
</protein>
<organism evidence="1 2">
    <name type="scientific">Granulibacter bethesdensis (strain ATCC BAA-1260 / CGDNIH1)</name>
    <dbReference type="NCBI Taxonomy" id="391165"/>
    <lineage>
        <taxon>Bacteria</taxon>
        <taxon>Pseudomonadati</taxon>
        <taxon>Pseudomonadota</taxon>
        <taxon>Alphaproteobacteria</taxon>
        <taxon>Acetobacterales</taxon>
        <taxon>Acetobacteraceae</taxon>
        <taxon>Granulibacter</taxon>
    </lineage>
</organism>
<evidence type="ECO:0008006" key="3">
    <source>
        <dbReference type="Google" id="ProtNLM"/>
    </source>
</evidence>
<evidence type="ECO:0000313" key="1">
    <source>
        <dbReference type="EMBL" id="ASV62434.1"/>
    </source>
</evidence>
<name>A0A286M335_GRABC</name>
<dbReference type="RefSeq" id="WP_072563944.1">
    <property type="nucleotide sequence ID" value="NC_008343.2"/>
</dbReference>
<evidence type="ECO:0000313" key="2">
    <source>
        <dbReference type="Proteomes" id="UP000001963"/>
    </source>
</evidence>
<dbReference type="Pfam" id="PF05930">
    <property type="entry name" value="Phage_AlpA"/>
    <property type="match status" value="1"/>
</dbReference>
<dbReference type="EMBL" id="CP000394">
    <property type="protein sequence ID" value="ASV62434.1"/>
    <property type="molecule type" value="Genomic_DNA"/>
</dbReference>
<dbReference type="KEGG" id="gbe:GbCGDNIH1_7162"/>
<reference evidence="1 2" key="1">
    <citation type="journal article" date="2007" name="J. Bacteriol.">
        <title>Genome sequence analysis of the emerging human pathogenic acetic acid bacterium Granulibacter bethesdensis.</title>
        <authorList>
            <person name="Greenberg D.E."/>
            <person name="Porcella S.F."/>
            <person name="Zelazny A.M."/>
            <person name="Virtaneva K."/>
            <person name="Sturdevant D.E."/>
            <person name="Kupko J.J.III."/>
            <person name="Barbian K.D."/>
            <person name="Babar A."/>
            <person name="Dorward D.W."/>
            <person name="Holland S.M."/>
        </authorList>
    </citation>
    <scope>NUCLEOTIDE SEQUENCE [LARGE SCALE GENOMIC DNA]</scope>
    <source>
        <strain evidence="2">ATCC BAA-1260 / CGDNIH1</strain>
    </source>
</reference>
<dbReference type="InterPro" id="IPR010260">
    <property type="entry name" value="AlpA"/>
</dbReference>
<dbReference type="AlphaFoldDB" id="A0A286M335"/>
<dbReference type="Proteomes" id="UP000001963">
    <property type="component" value="Chromosome"/>
</dbReference>
<accession>A0A286M335</accession>
<keyword evidence="2" id="KW-1185">Reference proteome</keyword>
<gene>
    <name evidence="1" type="ordered locus">GbCGDNIH1_7162</name>
</gene>
<dbReference type="OrthoDB" id="1525365at2"/>
<proteinExistence type="predicted"/>
<sequence length="68" mass="7933">MSLKTFPDPLLTIEDVLRLTGYRSRSSIYRLMRQGIMPCPIVIGGGRVRWRSGEIHQWLQRLPTQTYS</sequence>
<dbReference type="Gene3D" id="1.10.238.160">
    <property type="match status" value="1"/>
</dbReference>